<dbReference type="SUPFAM" id="SSF51735">
    <property type="entry name" value="NAD(P)-binding Rossmann-fold domains"/>
    <property type="match status" value="1"/>
</dbReference>
<evidence type="ECO:0000313" key="4">
    <source>
        <dbReference type="Proteomes" id="UP000235162"/>
    </source>
</evidence>
<gene>
    <name evidence="3" type="ORF">C0029_01975</name>
</gene>
<proteinExistence type="predicted"/>
<dbReference type="InterPro" id="IPR003777">
    <property type="entry name" value="XdhC_CoxI"/>
</dbReference>
<sequence>MRTLELDILERTRQWCADGRSPWLCTIVQAVGSSPRPVGSMLACLADGELVGSLSGGCVEEDLLERIQGGALAASLPRVIEYGVSPEENEKLGLPCGGRLYVLLQQLGDADLPWLDAALAAITQRHCIERHLDFDTGISTTGEVPHFTHLALRETSLRQCFGPRMRMLLVGAGQLAQSLAELALAMDYEVLVTDTRQAMLDQWMGPDVPLLQGMPDDIVREHAADHFSIVITLTHDPRIDDMALMEALQTDAWYIGALGSVRTTEKRLQRLRALELEERAIAKLRAPVGLPIGSKTPLEIAVAIMAELTQLRRAAST</sequence>
<dbReference type="EMBL" id="PKUR01000001">
    <property type="protein sequence ID" value="PLW87381.1"/>
    <property type="molecule type" value="Genomic_DNA"/>
</dbReference>
<dbReference type="Pfam" id="PF02625">
    <property type="entry name" value="XdhC_CoxI"/>
    <property type="match status" value="1"/>
</dbReference>
<dbReference type="InterPro" id="IPR052698">
    <property type="entry name" value="MoCofactor_Util/Proc"/>
</dbReference>
<evidence type="ECO:0000259" key="1">
    <source>
        <dbReference type="Pfam" id="PF02625"/>
    </source>
</evidence>
<organism evidence="3 4">
    <name type="scientific">Halioglobus japonicus</name>
    <dbReference type="NCBI Taxonomy" id="930805"/>
    <lineage>
        <taxon>Bacteria</taxon>
        <taxon>Pseudomonadati</taxon>
        <taxon>Pseudomonadota</taxon>
        <taxon>Gammaproteobacteria</taxon>
        <taxon>Cellvibrionales</taxon>
        <taxon>Halieaceae</taxon>
        <taxon>Halioglobus</taxon>
    </lineage>
</organism>
<dbReference type="AlphaFoldDB" id="A0AAP8MGH9"/>
<feature type="domain" description="XdhC Rossmann" evidence="2">
    <location>
        <begin position="167"/>
        <end position="308"/>
    </location>
</feature>
<name>A0AAP8MGH9_9GAMM</name>
<dbReference type="Pfam" id="PF13478">
    <property type="entry name" value="XdhC_C"/>
    <property type="match status" value="1"/>
</dbReference>
<reference evidence="3 4" key="1">
    <citation type="submission" date="2018-01" db="EMBL/GenBank/DDBJ databases">
        <title>The draft genome sequence of Halioglobus japonicus S1-36.</title>
        <authorList>
            <person name="Du Z.-J."/>
            <person name="Shi M.-J."/>
        </authorList>
    </citation>
    <scope>NUCLEOTIDE SEQUENCE [LARGE SCALE GENOMIC DNA]</scope>
    <source>
        <strain evidence="3 4">S1-36</strain>
    </source>
</reference>
<keyword evidence="4" id="KW-1185">Reference proteome</keyword>
<dbReference type="Proteomes" id="UP000235162">
    <property type="component" value="Unassembled WGS sequence"/>
</dbReference>
<dbReference type="InterPro" id="IPR027051">
    <property type="entry name" value="XdhC_Rossmann_dom"/>
</dbReference>
<accession>A0AAP8MGH9</accession>
<comment type="caution">
    <text evidence="3">The sequence shown here is derived from an EMBL/GenBank/DDBJ whole genome shotgun (WGS) entry which is preliminary data.</text>
</comment>
<evidence type="ECO:0008006" key="5">
    <source>
        <dbReference type="Google" id="ProtNLM"/>
    </source>
</evidence>
<dbReference type="Gene3D" id="3.40.50.720">
    <property type="entry name" value="NAD(P)-binding Rossmann-like Domain"/>
    <property type="match status" value="1"/>
</dbReference>
<evidence type="ECO:0000313" key="3">
    <source>
        <dbReference type="EMBL" id="PLW87381.1"/>
    </source>
</evidence>
<dbReference type="RefSeq" id="WP_084200545.1">
    <property type="nucleotide sequence ID" value="NZ_BMYL01000001.1"/>
</dbReference>
<dbReference type="KEGG" id="hja:BST95_16225"/>
<dbReference type="PANTHER" id="PTHR30388:SF4">
    <property type="entry name" value="MOLYBDENUM COFACTOR INSERTION CHAPERONE PAOD"/>
    <property type="match status" value="1"/>
</dbReference>
<dbReference type="InterPro" id="IPR036291">
    <property type="entry name" value="NAD(P)-bd_dom_sf"/>
</dbReference>
<protein>
    <recommendedName>
        <fullName evidence="5">XdhC family protein</fullName>
    </recommendedName>
</protein>
<evidence type="ECO:0000259" key="2">
    <source>
        <dbReference type="Pfam" id="PF13478"/>
    </source>
</evidence>
<feature type="domain" description="XdhC- CoxI" evidence="1">
    <location>
        <begin position="15"/>
        <end position="83"/>
    </location>
</feature>
<dbReference type="PANTHER" id="PTHR30388">
    <property type="entry name" value="ALDEHYDE OXIDOREDUCTASE MOLYBDENUM COFACTOR ASSEMBLY PROTEIN"/>
    <property type="match status" value="1"/>
</dbReference>